<comment type="catalytic activity">
    <reaction evidence="1">
        <text>D-mannose 6-phosphate = D-fructose 6-phosphate</text>
        <dbReference type="Rhea" id="RHEA:12356"/>
        <dbReference type="ChEBI" id="CHEBI:58735"/>
        <dbReference type="ChEBI" id="CHEBI:61527"/>
        <dbReference type="EC" id="5.3.1.8"/>
    </reaction>
</comment>
<dbReference type="EC" id="5.3.1.8" evidence="3"/>
<dbReference type="InterPro" id="IPR018050">
    <property type="entry name" value="Pmannose_isomerase-type1_CS"/>
</dbReference>
<feature type="domain" description="Phosphomannose isomerase type I catalytic" evidence="9">
    <location>
        <begin position="6"/>
        <end position="146"/>
    </location>
</feature>
<evidence type="ECO:0000256" key="7">
    <source>
        <dbReference type="PIRSR" id="PIRSR001480-1"/>
    </source>
</evidence>
<comment type="caution">
    <text evidence="10">The sequence shown here is derived from an EMBL/GenBank/DDBJ whole genome shotgun (WGS) entry which is preliminary data.</text>
</comment>
<evidence type="ECO:0000256" key="1">
    <source>
        <dbReference type="ARBA" id="ARBA00000757"/>
    </source>
</evidence>
<keyword evidence="11" id="KW-1185">Reference proteome</keyword>
<organism evidence="10 11">
    <name type="scientific">Cellulomonas aerilata</name>
    <dbReference type="NCBI Taxonomy" id="515326"/>
    <lineage>
        <taxon>Bacteria</taxon>
        <taxon>Bacillati</taxon>
        <taxon>Actinomycetota</taxon>
        <taxon>Actinomycetes</taxon>
        <taxon>Micrococcales</taxon>
        <taxon>Cellulomonadaceae</taxon>
        <taxon>Cellulomonas</taxon>
    </lineage>
</organism>
<dbReference type="InterPro" id="IPR001250">
    <property type="entry name" value="Man6P_Isoase-1"/>
</dbReference>
<dbReference type="InterPro" id="IPR016305">
    <property type="entry name" value="Mannose-6-P_Isomerase"/>
</dbReference>
<evidence type="ECO:0000256" key="2">
    <source>
        <dbReference type="ARBA" id="ARBA00010772"/>
    </source>
</evidence>
<evidence type="ECO:0000313" key="11">
    <source>
        <dbReference type="Proteomes" id="UP000321181"/>
    </source>
</evidence>
<evidence type="ECO:0000256" key="6">
    <source>
        <dbReference type="ARBA" id="ARBA00023235"/>
    </source>
</evidence>
<dbReference type="Gene3D" id="1.10.441.10">
    <property type="entry name" value="Phosphomannose Isomerase, domain 2"/>
    <property type="match status" value="1"/>
</dbReference>
<protein>
    <recommendedName>
        <fullName evidence="3">mannose-6-phosphate isomerase</fullName>
        <ecNumber evidence="3">5.3.1.8</ecNumber>
    </recommendedName>
</protein>
<dbReference type="NCBIfam" id="TIGR00218">
    <property type="entry name" value="manA"/>
    <property type="match status" value="1"/>
</dbReference>
<dbReference type="Pfam" id="PF20511">
    <property type="entry name" value="PMI_typeI_cat"/>
    <property type="match status" value="1"/>
</dbReference>
<dbReference type="InterPro" id="IPR011051">
    <property type="entry name" value="RmlC_Cupin_sf"/>
</dbReference>
<feature type="binding site" evidence="8">
    <location>
        <position position="94"/>
    </location>
    <ligand>
        <name>Zn(2+)</name>
        <dbReference type="ChEBI" id="CHEBI:29105"/>
    </ligand>
</feature>
<feature type="binding site" evidence="8">
    <location>
        <position position="131"/>
    </location>
    <ligand>
        <name>Zn(2+)</name>
        <dbReference type="ChEBI" id="CHEBI:29105"/>
    </ligand>
</feature>
<evidence type="ECO:0000256" key="8">
    <source>
        <dbReference type="PIRSR" id="PIRSR001480-2"/>
    </source>
</evidence>
<dbReference type="Gene3D" id="2.60.120.10">
    <property type="entry name" value="Jelly Rolls"/>
    <property type="match status" value="2"/>
</dbReference>
<dbReference type="CDD" id="cd07011">
    <property type="entry name" value="cupin_PMI_type_I_N"/>
    <property type="match status" value="1"/>
</dbReference>
<keyword evidence="5 8" id="KW-0862">Zinc</keyword>
<dbReference type="GO" id="GO:0004476">
    <property type="term" value="F:mannose-6-phosphate isomerase activity"/>
    <property type="evidence" value="ECO:0007669"/>
    <property type="project" value="UniProtKB-EC"/>
</dbReference>
<dbReference type="RefSeq" id="WP_146903888.1">
    <property type="nucleotide sequence ID" value="NZ_BAAARM010000003.1"/>
</dbReference>
<evidence type="ECO:0000256" key="3">
    <source>
        <dbReference type="ARBA" id="ARBA00011956"/>
    </source>
</evidence>
<dbReference type="PANTHER" id="PTHR10309">
    <property type="entry name" value="MANNOSE-6-PHOSPHATE ISOMERASE"/>
    <property type="match status" value="1"/>
</dbReference>
<dbReference type="InterPro" id="IPR046457">
    <property type="entry name" value="PMI_typeI_cat"/>
</dbReference>
<sequence>MHRIGGITRDYAWGSPDAIPALLDFAPPGGPVAEMWFGAHPSAPAGVDGGARDLAALIAADPSAMLGDDVRARFGDRLPYLLKIVAPQRPLSLQVHPNVERASAGFDAEDRAGVPIDAPHRNYRDRNHKPELVYALTPFEALCGFRAPRRAAELFAGLASPLAEKLHALLRSDPSPEGVRAAFTCLLDRRSRPSPQDVRVLVEACRERLRSGSTSPRADSTVLTLAAAYPGDPGIVASLLLNPVTLQPGEALFVPAGGVHAYLGGLGVEVMASSDNVLRAGLTTKHVDVDELLGAVDYVAAPPIRTAPEVFHGATRVFYAPVDDFELSVTDLVDDEVHPLPGRGPRILLCLAGTVTVTSADDEVVLVQGSAVFVAAVEGVLSARGTGTLVQADVP</sequence>
<evidence type="ECO:0000259" key="9">
    <source>
        <dbReference type="Pfam" id="PF20511"/>
    </source>
</evidence>
<dbReference type="GO" id="GO:0005975">
    <property type="term" value="P:carbohydrate metabolic process"/>
    <property type="evidence" value="ECO:0007669"/>
    <property type="project" value="InterPro"/>
</dbReference>
<proteinExistence type="inferred from homology"/>
<keyword evidence="6 10" id="KW-0413">Isomerase</keyword>
<dbReference type="PROSITE" id="PS00965">
    <property type="entry name" value="PMI_I_1"/>
    <property type="match status" value="1"/>
</dbReference>
<dbReference type="GO" id="GO:0008270">
    <property type="term" value="F:zinc ion binding"/>
    <property type="evidence" value="ECO:0007669"/>
    <property type="project" value="InterPro"/>
</dbReference>
<dbReference type="GO" id="GO:0009298">
    <property type="term" value="P:GDP-mannose biosynthetic process"/>
    <property type="evidence" value="ECO:0007669"/>
    <property type="project" value="InterPro"/>
</dbReference>
<feature type="binding site" evidence="8">
    <location>
        <position position="260"/>
    </location>
    <ligand>
        <name>Zn(2+)</name>
        <dbReference type="ChEBI" id="CHEBI:29105"/>
    </ligand>
</feature>
<dbReference type="OrthoDB" id="9792649at2"/>
<feature type="active site" evidence="7">
    <location>
        <position position="279"/>
    </location>
</feature>
<reference evidence="10 11" key="1">
    <citation type="submission" date="2019-07" db="EMBL/GenBank/DDBJ databases">
        <title>Whole genome shotgun sequence of Cellulomonas aerilata NBRC 106308.</title>
        <authorList>
            <person name="Hosoyama A."/>
            <person name="Uohara A."/>
            <person name="Ohji S."/>
            <person name="Ichikawa N."/>
        </authorList>
    </citation>
    <scope>NUCLEOTIDE SEQUENCE [LARGE SCALE GENOMIC DNA]</scope>
    <source>
        <strain evidence="10 11">NBRC 106308</strain>
    </source>
</reference>
<evidence type="ECO:0000256" key="4">
    <source>
        <dbReference type="ARBA" id="ARBA00022723"/>
    </source>
</evidence>
<dbReference type="PANTHER" id="PTHR10309:SF0">
    <property type="entry name" value="MANNOSE-6-PHOSPHATE ISOMERASE"/>
    <property type="match status" value="1"/>
</dbReference>
<evidence type="ECO:0000256" key="5">
    <source>
        <dbReference type="ARBA" id="ARBA00022833"/>
    </source>
</evidence>
<dbReference type="Proteomes" id="UP000321181">
    <property type="component" value="Unassembled WGS sequence"/>
</dbReference>
<dbReference type="InterPro" id="IPR014710">
    <property type="entry name" value="RmlC-like_jellyroll"/>
</dbReference>
<comment type="similarity">
    <text evidence="2">Belongs to the mannose-6-phosphate isomerase type 1 family.</text>
</comment>
<feature type="binding site" evidence="8">
    <location>
        <position position="96"/>
    </location>
    <ligand>
        <name>Zn(2+)</name>
        <dbReference type="ChEBI" id="CHEBI:29105"/>
    </ligand>
</feature>
<dbReference type="PIRSF" id="PIRSF001480">
    <property type="entry name" value="Mannose-6-phosphate_isomerase"/>
    <property type="match status" value="1"/>
</dbReference>
<evidence type="ECO:0000313" key="10">
    <source>
        <dbReference type="EMBL" id="GEO34449.1"/>
    </source>
</evidence>
<dbReference type="AlphaFoldDB" id="A0A512DD93"/>
<keyword evidence="4 8" id="KW-0479">Metal-binding</keyword>
<dbReference type="SUPFAM" id="SSF51182">
    <property type="entry name" value="RmlC-like cupins"/>
    <property type="match status" value="1"/>
</dbReference>
<dbReference type="PRINTS" id="PR00714">
    <property type="entry name" value="MAN6PISMRASE"/>
</dbReference>
<comment type="cofactor">
    <cofactor evidence="8">
        <name>Zn(2+)</name>
        <dbReference type="ChEBI" id="CHEBI:29105"/>
    </cofactor>
    <text evidence="8">Binds 1 zinc ion per subunit.</text>
</comment>
<name>A0A512DD93_9CELL</name>
<dbReference type="GO" id="GO:0005829">
    <property type="term" value="C:cytosol"/>
    <property type="evidence" value="ECO:0007669"/>
    <property type="project" value="TreeGrafter"/>
</dbReference>
<gene>
    <name evidence="10" type="ORF">CAE01nite_21740</name>
</gene>
<dbReference type="EMBL" id="BJYY01000013">
    <property type="protein sequence ID" value="GEO34449.1"/>
    <property type="molecule type" value="Genomic_DNA"/>
</dbReference>
<accession>A0A512DD93</accession>